<organism evidence="10 11">
    <name type="scientific">Geomicrobium halophilum</name>
    <dbReference type="NCBI Taxonomy" id="549000"/>
    <lineage>
        <taxon>Bacteria</taxon>
        <taxon>Bacillati</taxon>
        <taxon>Bacillota</taxon>
        <taxon>Bacilli</taxon>
        <taxon>Bacillales</taxon>
        <taxon>Geomicrobium</taxon>
    </lineage>
</organism>
<dbReference type="Pfam" id="PF02073">
    <property type="entry name" value="Peptidase_M29"/>
    <property type="match status" value="1"/>
</dbReference>
<dbReference type="PRINTS" id="PR00919">
    <property type="entry name" value="THERMOPTASE"/>
</dbReference>
<evidence type="ECO:0000256" key="6">
    <source>
        <dbReference type="ARBA" id="ARBA00022670"/>
    </source>
</evidence>
<evidence type="ECO:0000256" key="1">
    <source>
        <dbReference type="ARBA" id="ARBA00001941"/>
    </source>
</evidence>
<comment type="cofactor">
    <cofactor evidence="1">
        <name>Co(2+)</name>
        <dbReference type="ChEBI" id="CHEBI:48828"/>
    </cofactor>
</comment>
<dbReference type="InterPro" id="IPR000787">
    <property type="entry name" value="Peptidase_M29"/>
</dbReference>
<evidence type="ECO:0000256" key="5">
    <source>
        <dbReference type="ARBA" id="ARBA00022438"/>
    </source>
</evidence>
<keyword evidence="5 10" id="KW-0031">Aminopeptidase</keyword>
<dbReference type="PANTHER" id="PTHR34448:SF3">
    <property type="entry name" value="AMINOPEPTIDASE AMPS"/>
    <property type="match status" value="1"/>
</dbReference>
<gene>
    <name evidence="10" type="ORF">HNR44_001727</name>
</gene>
<protein>
    <submittedName>
        <fullName evidence="10">Aminopeptidase</fullName>
        <ecNumber evidence="10">3.4.11.-</ecNumber>
    </submittedName>
</protein>
<keyword evidence="9" id="KW-0482">Metalloprotease</keyword>
<dbReference type="EC" id="3.4.11.-" evidence="10"/>
<proteinExistence type="inferred from homology"/>
<dbReference type="Proteomes" id="UP000568839">
    <property type="component" value="Unassembled WGS sequence"/>
</dbReference>
<keyword evidence="6" id="KW-0645">Protease</keyword>
<dbReference type="GO" id="GO:0006508">
    <property type="term" value="P:proteolysis"/>
    <property type="evidence" value="ECO:0007669"/>
    <property type="project" value="UniProtKB-KW"/>
</dbReference>
<comment type="similarity">
    <text evidence="4">Belongs to the peptidase M29 family.</text>
</comment>
<keyword evidence="11" id="KW-1185">Reference proteome</keyword>
<keyword evidence="8 10" id="KW-0378">Hydrolase</keyword>
<dbReference type="InterPro" id="IPR035097">
    <property type="entry name" value="M29_N-terminal"/>
</dbReference>
<sequence length="418" mass="46659">MMTKGIYELVSEEQLKKYAELAVRAGVNVQKNQLVIIHSDIKDVTFARLIQTAAYEAGASNVVMDWTDEQSTKEFYLNAADDAIDHFPNWQYARFKEWDDAGAAYIHIISENLDAFKGVSTERMSRFQKASRTKLKAHNAKIRSHEIRWCLLAVPNFAWATKVFPHLSKEEALQSLWQLILLGSRADGKNPIKDWENHDRAFESRKKYLNDSQFEALHFTNSRGTDLLVGMPKNHFFIGGGVIDKKGIPFFPNIPTEEIFSAPHKNEVNGTLVATKPLIYGGSVIDDFYLTFKDGRITAHYAAAGQEALQSLIETDEGSYYLGEIALVSNNSPLSQADTLFYNTLFDENTACHIGIGNASPSNLQNGSNLSVKELKEAGLNTSLLLVNVAFGTEDMKVVGIKEGGTEVLLMKDGDFQF</sequence>
<dbReference type="EMBL" id="JACHHJ010000002">
    <property type="protein sequence ID" value="MBB6449749.1"/>
    <property type="molecule type" value="Genomic_DNA"/>
</dbReference>
<evidence type="ECO:0000313" key="11">
    <source>
        <dbReference type="Proteomes" id="UP000568839"/>
    </source>
</evidence>
<accession>A0A841PLX1</accession>
<evidence type="ECO:0000256" key="4">
    <source>
        <dbReference type="ARBA" id="ARBA00008236"/>
    </source>
</evidence>
<dbReference type="GO" id="GO:0046872">
    <property type="term" value="F:metal ion binding"/>
    <property type="evidence" value="ECO:0007669"/>
    <property type="project" value="UniProtKB-KW"/>
</dbReference>
<keyword evidence="7" id="KW-0479">Metal-binding</keyword>
<evidence type="ECO:0000256" key="3">
    <source>
        <dbReference type="ARBA" id="ARBA00001947"/>
    </source>
</evidence>
<dbReference type="AlphaFoldDB" id="A0A841PLX1"/>
<name>A0A841PLX1_9BACL</name>
<dbReference type="GO" id="GO:0008237">
    <property type="term" value="F:metallopeptidase activity"/>
    <property type="evidence" value="ECO:0007669"/>
    <property type="project" value="UniProtKB-KW"/>
</dbReference>
<evidence type="ECO:0000256" key="2">
    <source>
        <dbReference type="ARBA" id="ARBA00001946"/>
    </source>
</evidence>
<dbReference type="InterPro" id="IPR052170">
    <property type="entry name" value="M29_Exopeptidase"/>
</dbReference>
<evidence type="ECO:0000313" key="10">
    <source>
        <dbReference type="EMBL" id="MBB6449749.1"/>
    </source>
</evidence>
<dbReference type="GO" id="GO:0004177">
    <property type="term" value="F:aminopeptidase activity"/>
    <property type="evidence" value="ECO:0007669"/>
    <property type="project" value="UniProtKB-KW"/>
</dbReference>
<evidence type="ECO:0000256" key="7">
    <source>
        <dbReference type="ARBA" id="ARBA00022723"/>
    </source>
</evidence>
<evidence type="ECO:0000256" key="8">
    <source>
        <dbReference type="ARBA" id="ARBA00022801"/>
    </source>
</evidence>
<evidence type="ECO:0000256" key="9">
    <source>
        <dbReference type="ARBA" id="ARBA00023049"/>
    </source>
</evidence>
<comment type="cofactor">
    <cofactor evidence="2">
        <name>Mg(2+)</name>
        <dbReference type="ChEBI" id="CHEBI:18420"/>
    </cofactor>
</comment>
<dbReference type="SUPFAM" id="SSF144052">
    <property type="entry name" value="Thermophilic metalloprotease-like"/>
    <property type="match status" value="1"/>
</dbReference>
<dbReference type="Gene3D" id="3.40.1830.10">
    <property type="entry name" value="Thermophilic metalloprotease (M29)"/>
    <property type="match status" value="1"/>
</dbReference>
<comment type="cofactor">
    <cofactor evidence="3">
        <name>Zn(2+)</name>
        <dbReference type="ChEBI" id="CHEBI:29105"/>
    </cofactor>
</comment>
<reference evidence="10 11" key="1">
    <citation type="submission" date="2020-08" db="EMBL/GenBank/DDBJ databases">
        <title>Genomic Encyclopedia of Type Strains, Phase IV (KMG-IV): sequencing the most valuable type-strain genomes for metagenomic binning, comparative biology and taxonomic classification.</title>
        <authorList>
            <person name="Goeker M."/>
        </authorList>
    </citation>
    <scope>NUCLEOTIDE SEQUENCE [LARGE SCALE GENOMIC DNA]</scope>
    <source>
        <strain evidence="10 11">DSM 21769</strain>
    </source>
</reference>
<dbReference type="PANTHER" id="PTHR34448">
    <property type="entry name" value="AMINOPEPTIDASE"/>
    <property type="match status" value="1"/>
</dbReference>
<comment type="caution">
    <text evidence="10">The sequence shown here is derived from an EMBL/GenBank/DDBJ whole genome shotgun (WGS) entry which is preliminary data.</text>
</comment>